<proteinExistence type="inferred from homology"/>
<dbReference type="InterPro" id="IPR011990">
    <property type="entry name" value="TPR-like_helical_dom_sf"/>
</dbReference>
<dbReference type="Gene3D" id="3.40.50.300">
    <property type="entry name" value="P-loop containing nucleotide triphosphate hydrolases"/>
    <property type="match status" value="1"/>
</dbReference>
<dbReference type="RefSeq" id="WP_142705846.1">
    <property type="nucleotide sequence ID" value="NZ_VIRS01000012.1"/>
</dbReference>
<dbReference type="InterPro" id="IPR005158">
    <property type="entry name" value="BTAD"/>
</dbReference>
<dbReference type="PANTHER" id="PTHR47691:SF3">
    <property type="entry name" value="HTH-TYPE TRANSCRIPTIONAL REGULATOR RV0890C-RELATED"/>
    <property type="match status" value="1"/>
</dbReference>
<dbReference type="OrthoDB" id="9812579at2"/>
<dbReference type="SUPFAM" id="SSF48452">
    <property type="entry name" value="TPR-like"/>
    <property type="match status" value="2"/>
</dbReference>
<feature type="domain" description="OmpR/PhoB-type" evidence="4">
    <location>
        <begin position="1"/>
        <end position="97"/>
    </location>
</feature>
<evidence type="ECO:0000313" key="5">
    <source>
        <dbReference type="EMBL" id="TQS43545.1"/>
    </source>
</evidence>
<dbReference type="GO" id="GO:0000160">
    <property type="term" value="P:phosphorelay signal transduction system"/>
    <property type="evidence" value="ECO:0007669"/>
    <property type="project" value="InterPro"/>
</dbReference>
<organism evidence="5 6">
    <name type="scientific">Cryptosporangium phraense</name>
    <dbReference type="NCBI Taxonomy" id="2593070"/>
    <lineage>
        <taxon>Bacteria</taxon>
        <taxon>Bacillati</taxon>
        <taxon>Actinomycetota</taxon>
        <taxon>Actinomycetes</taxon>
        <taxon>Cryptosporangiales</taxon>
        <taxon>Cryptosporangiaceae</taxon>
        <taxon>Cryptosporangium</taxon>
    </lineage>
</organism>
<keyword evidence="2 3" id="KW-0238">DNA-binding</keyword>
<dbReference type="Gene3D" id="1.10.10.10">
    <property type="entry name" value="Winged helix-like DNA-binding domain superfamily/Winged helix DNA-binding domain"/>
    <property type="match status" value="1"/>
</dbReference>
<evidence type="ECO:0000313" key="6">
    <source>
        <dbReference type="Proteomes" id="UP000317982"/>
    </source>
</evidence>
<comment type="similarity">
    <text evidence="1">Belongs to the AfsR/DnrI/RedD regulatory family.</text>
</comment>
<dbReference type="InParanoid" id="A0A545AS91"/>
<dbReference type="SMART" id="SM01043">
    <property type="entry name" value="BTAD"/>
    <property type="match status" value="1"/>
</dbReference>
<dbReference type="InterPro" id="IPR027417">
    <property type="entry name" value="P-loop_NTPase"/>
</dbReference>
<dbReference type="PROSITE" id="PS51755">
    <property type="entry name" value="OMPR_PHOB"/>
    <property type="match status" value="1"/>
</dbReference>
<gene>
    <name evidence="5" type="ORF">FL583_18060</name>
</gene>
<dbReference type="PANTHER" id="PTHR47691">
    <property type="entry name" value="REGULATOR-RELATED"/>
    <property type="match status" value="1"/>
</dbReference>
<dbReference type="EMBL" id="VIRS01000012">
    <property type="protein sequence ID" value="TQS43545.1"/>
    <property type="molecule type" value="Genomic_DNA"/>
</dbReference>
<sequence length="890" mass="94700">MTSIALRLLGPARLVGARGTEVLVGGAKARAVLAALGLRLNQVVSVESLIGDLWAGEPPPSARNAVQVYVSAVRRGLESAGGPLRLDRVSGGYRLSGRPDSVDWLRFEALTAQARGSARAGDHRAAAELFGQALALWGGPPLADAAGTPLGTAFRARMQTARLLAVGDRFETLLVLGEADRFADELTELVRAHPADERLARLLAARHRAAPIAAVEEPVPRAEHGPIAAVPRPEGRNGFVGREAELSALVAALRAGGLVTLTGPPGVGKSRLAAEAVHRLAGDLRAVRVRPATAVESSLPTLGGRTVLVLDDCDPVADSVAAACETLLGDDPDARILVTTTRPLGLSGEHVQRLGPLPLDDAVELFRARLPAAPADPADLEAVCVALDGLPLSLELAAARGTVLTPAELAERLTDQLALLRPRRGEGRSLAVALTEATGRLSADERALFARLALFVDTFPAEAAEAMARDALDLLQNLVDASLVTAENGRFRLLAPVRQHGRTLLTDRQRRTALDRRADYLADLARTAAAAQRGPDRTRWRDRLDAARPDLDEELDRALRQGRFGFALPVAADLWWWWANRPQAGLDWYRRILRAAAQAAPPDDLVLRVQLAAAVVASYVSLPEAMDYADDARATALRLGSRSGMVRACQHASDIAYELGDLARARSAGTRSWELAVELKDPYAIGRCALSVAYNHFADDDLPNARRWARDAARSFAKAGDEEGRADARLLVAEVLVDQNRNDEADALLLALIRTFRAQGTDEQVARSATLLAVLADRAGRRTDAVELVTEAFDLHAKVGHAWAVAHDLEVLAARCAERRDALPAAALLGAATVVRADAELAPMPRDVRVRAAIEARCGAVDGFQYAERSGAVHGLLGAAGLARAAFTAG</sequence>
<evidence type="ECO:0000256" key="3">
    <source>
        <dbReference type="PROSITE-ProRule" id="PRU01091"/>
    </source>
</evidence>
<feature type="DNA-binding region" description="OmpR/PhoB-type" evidence="3">
    <location>
        <begin position="1"/>
        <end position="97"/>
    </location>
</feature>
<dbReference type="CDD" id="cd15831">
    <property type="entry name" value="BTAD"/>
    <property type="match status" value="1"/>
</dbReference>
<dbReference type="SUPFAM" id="SSF52540">
    <property type="entry name" value="P-loop containing nucleoside triphosphate hydrolases"/>
    <property type="match status" value="1"/>
</dbReference>
<name>A0A545AS91_9ACTN</name>
<reference evidence="5 6" key="1">
    <citation type="submission" date="2019-07" db="EMBL/GenBank/DDBJ databases">
        <title>Cryptosporangium phraense sp. nov., isolated from plant litter.</title>
        <authorList>
            <person name="Suriyachadkun C."/>
        </authorList>
    </citation>
    <scope>NUCLEOTIDE SEQUENCE [LARGE SCALE GENOMIC DNA]</scope>
    <source>
        <strain evidence="5 6">A-T 5661</strain>
    </source>
</reference>
<evidence type="ECO:0000256" key="1">
    <source>
        <dbReference type="ARBA" id="ARBA00005820"/>
    </source>
</evidence>
<dbReference type="Proteomes" id="UP000317982">
    <property type="component" value="Unassembled WGS sequence"/>
</dbReference>
<dbReference type="InterPro" id="IPR016032">
    <property type="entry name" value="Sig_transdc_resp-reg_C-effctor"/>
</dbReference>
<dbReference type="Pfam" id="PF03704">
    <property type="entry name" value="BTAD"/>
    <property type="match status" value="1"/>
</dbReference>
<dbReference type="GO" id="GO:0006355">
    <property type="term" value="P:regulation of DNA-templated transcription"/>
    <property type="evidence" value="ECO:0007669"/>
    <property type="project" value="InterPro"/>
</dbReference>
<dbReference type="GO" id="GO:0003677">
    <property type="term" value="F:DNA binding"/>
    <property type="evidence" value="ECO:0007669"/>
    <property type="project" value="UniProtKB-UniRule"/>
</dbReference>
<protein>
    <submittedName>
        <fullName evidence="5">AfsR/SARP family transcriptional regulator</fullName>
    </submittedName>
</protein>
<dbReference type="AlphaFoldDB" id="A0A545AS91"/>
<dbReference type="Gene3D" id="1.25.40.10">
    <property type="entry name" value="Tetratricopeptide repeat domain"/>
    <property type="match status" value="2"/>
</dbReference>
<dbReference type="SMART" id="SM00862">
    <property type="entry name" value="Trans_reg_C"/>
    <property type="match status" value="1"/>
</dbReference>
<evidence type="ECO:0000256" key="2">
    <source>
        <dbReference type="ARBA" id="ARBA00023125"/>
    </source>
</evidence>
<accession>A0A545AS91</accession>
<dbReference type="Pfam" id="PF00486">
    <property type="entry name" value="Trans_reg_C"/>
    <property type="match status" value="1"/>
</dbReference>
<comment type="caution">
    <text evidence="5">The sequence shown here is derived from an EMBL/GenBank/DDBJ whole genome shotgun (WGS) entry which is preliminary data.</text>
</comment>
<dbReference type="InterPro" id="IPR036388">
    <property type="entry name" value="WH-like_DNA-bd_sf"/>
</dbReference>
<keyword evidence="6" id="KW-1185">Reference proteome</keyword>
<evidence type="ECO:0000259" key="4">
    <source>
        <dbReference type="PROSITE" id="PS51755"/>
    </source>
</evidence>
<dbReference type="SUPFAM" id="SSF46894">
    <property type="entry name" value="C-terminal effector domain of the bipartite response regulators"/>
    <property type="match status" value="1"/>
</dbReference>
<dbReference type="InterPro" id="IPR001867">
    <property type="entry name" value="OmpR/PhoB-type_DNA-bd"/>
</dbReference>